<evidence type="ECO:0000259" key="11">
    <source>
        <dbReference type="Pfam" id="PF00156"/>
    </source>
</evidence>
<organism evidence="13 14">
    <name type="scientific">Candidatus Malacoplasma girerdii</name>
    <dbReference type="NCBI Taxonomy" id="1318617"/>
    <lineage>
        <taxon>Bacteria</taxon>
        <taxon>Bacillati</taxon>
        <taxon>Mycoplasmatota</taxon>
        <taxon>Mycoplasmoidales</taxon>
        <taxon>Mycoplasmoidaceae</taxon>
        <taxon>Malacoplasma</taxon>
    </lineage>
</organism>
<reference evidence="13 14" key="1">
    <citation type="journal article" date="2014" name="PLoS ONE">
        <title>An emerging Mycoplasma associated with trichomoniasis, vaginal infection and disease.</title>
        <authorList>
            <consortium name="Vaginal Microbiome Consortium"/>
            <person name="Fettweis J.M."/>
            <person name="Serrano M.G."/>
            <person name="Huang B."/>
            <person name="Brooks J.P."/>
            <person name="Glascock A.L."/>
            <person name="Sheth N.U."/>
            <person name="Strauss J.F.III."/>
            <person name="Jefferson K.K."/>
            <person name="Buck G.A."/>
        </authorList>
    </citation>
    <scope>NUCLEOTIDE SEQUENCE [LARGE SCALE GENOMIC DNA]</scope>
    <source>
        <strain evidence="13 14">VCU_M1</strain>
    </source>
</reference>
<dbReference type="HOGENOM" id="CLU_033546_2_0_14"/>
<evidence type="ECO:0000256" key="9">
    <source>
        <dbReference type="ARBA" id="ARBA00049535"/>
    </source>
</evidence>
<evidence type="ECO:0000256" key="7">
    <source>
        <dbReference type="ARBA" id="ARBA00022840"/>
    </source>
</evidence>
<dbReference type="InterPro" id="IPR000836">
    <property type="entry name" value="PRTase_dom"/>
</dbReference>
<feature type="domain" description="Ribose-phosphate pyrophosphokinase N-terminal" evidence="12">
    <location>
        <begin position="6"/>
        <end position="122"/>
    </location>
</feature>
<keyword evidence="4 10" id="KW-0545">Nucleotide biosynthesis</keyword>
<sequence length="350" mass="38647">MSFENIKIIGLTGGKHLANKISEYTGIEMVDVTVNHFADGEIFVKHNSTVRHQTVIVVQSLIKPVNESIMELLICLDALKRAAAERIIVITPYYAYARQDRKANGREPITSKLLASLLEVAGANHVVILDVHSSQTQGFFSIPVDTLSVSYLLIAEAIKKLDHSNLCVVAPDYGGVKRTRDIAKLLNCSVAILDKRRPKPNQAEILNVLGDVKDKDCLIVDDMIDTAGTICLAAQISKKQGAKSVNVLATHGILSDPAKDRLKACFKNNEIKTLYLSNTIPYVSDFKDKHVVVVDISNWLAGIVDILVSHNKSLSEYMMSFNHCISDQILNPKCAKTNCLKIKKKSKLKK</sequence>
<dbReference type="GO" id="GO:0002189">
    <property type="term" value="C:ribose phosphate diphosphokinase complex"/>
    <property type="evidence" value="ECO:0007669"/>
    <property type="project" value="TreeGrafter"/>
</dbReference>
<dbReference type="EMBL" id="CP007711">
    <property type="protein sequence ID" value="AIV03700.1"/>
    <property type="molecule type" value="Genomic_DNA"/>
</dbReference>
<dbReference type="Proteomes" id="UP000030066">
    <property type="component" value="Chromosome"/>
</dbReference>
<keyword evidence="7" id="KW-0067">ATP-binding</keyword>
<feature type="domain" description="Phosphoribosyltransferase" evidence="11">
    <location>
        <begin position="153"/>
        <end position="258"/>
    </location>
</feature>
<dbReference type="KEGG" id="mgj:MGM1_3280"/>
<evidence type="ECO:0000313" key="14">
    <source>
        <dbReference type="Proteomes" id="UP000030066"/>
    </source>
</evidence>
<keyword evidence="2" id="KW-0808">Transferase</keyword>
<evidence type="ECO:0000256" key="6">
    <source>
        <dbReference type="ARBA" id="ARBA00022777"/>
    </source>
</evidence>
<dbReference type="FunFam" id="3.40.50.2020:FF:000007">
    <property type="entry name" value="Ribose-phosphate pyrophosphokinase"/>
    <property type="match status" value="1"/>
</dbReference>
<dbReference type="NCBIfam" id="NF002320">
    <property type="entry name" value="PRK01259.1"/>
    <property type="match status" value="1"/>
</dbReference>
<dbReference type="PANTHER" id="PTHR10210">
    <property type="entry name" value="RIBOSE-PHOSPHATE DIPHOSPHOKINASE FAMILY MEMBER"/>
    <property type="match status" value="1"/>
</dbReference>
<keyword evidence="8" id="KW-0460">Magnesium</keyword>
<keyword evidence="6" id="KW-0418">Kinase</keyword>
<dbReference type="Pfam" id="PF00156">
    <property type="entry name" value="Pribosyltran"/>
    <property type="match status" value="1"/>
</dbReference>
<dbReference type="GO" id="GO:0006164">
    <property type="term" value="P:purine nucleotide biosynthetic process"/>
    <property type="evidence" value="ECO:0007669"/>
    <property type="project" value="TreeGrafter"/>
</dbReference>
<accession>A0A097SSY8</accession>
<evidence type="ECO:0000256" key="8">
    <source>
        <dbReference type="ARBA" id="ARBA00022842"/>
    </source>
</evidence>
<dbReference type="AlphaFoldDB" id="A0A097SSY8"/>
<evidence type="ECO:0000256" key="10">
    <source>
        <dbReference type="RuleBase" id="RU004324"/>
    </source>
</evidence>
<dbReference type="GO" id="GO:0006015">
    <property type="term" value="P:5-phosphoribose 1-diphosphate biosynthetic process"/>
    <property type="evidence" value="ECO:0007669"/>
    <property type="project" value="TreeGrafter"/>
</dbReference>
<evidence type="ECO:0000256" key="4">
    <source>
        <dbReference type="ARBA" id="ARBA00022727"/>
    </source>
</evidence>
<comment type="similarity">
    <text evidence="10">Belongs to the ribose-phosphate pyrophosphokinase family.</text>
</comment>
<protein>
    <recommendedName>
        <fullName evidence="1">ribose-phosphate diphosphokinase</fullName>
        <ecNumber evidence="1">2.7.6.1</ecNumber>
    </recommendedName>
</protein>
<keyword evidence="3" id="KW-0479">Metal-binding</keyword>
<dbReference type="eggNOG" id="COG0462">
    <property type="taxonomic scope" value="Bacteria"/>
</dbReference>
<evidence type="ECO:0000256" key="3">
    <source>
        <dbReference type="ARBA" id="ARBA00022723"/>
    </source>
</evidence>
<evidence type="ECO:0000256" key="5">
    <source>
        <dbReference type="ARBA" id="ARBA00022741"/>
    </source>
</evidence>
<keyword evidence="5" id="KW-0547">Nucleotide-binding</keyword>
<dbReference type="PANTHER" id="PTHR10210:SF41">
    <property type="entry name" value="RIBOSE-PHOSPHATE PYROPHOSPHOKINASE 1, CHLOROPLASTIC"/>
    <property type="match status" value="1"/>
</dbReference>
<comment type="catalytic activity">
    <reaction evidence="9">
        <text>D-ribose 5-phosphate + ATP = 5-phospho-alpha-D-ribose 1-diphosphate + AMP + H(+)</text>
        <dbReference type="Rhea" id="RHEA:15609"/>
        <dbReference type="ChEBI" id="CHEBI:15378"/>
        <dbReference type="ChEBI" id="CHEBI:30616"/>
        <dbReference type="ChEBI" id="CHEBI:58017"/>
        <dbReference type="ChEBI" id="CHEBI:78346"/>
        <dbReference type="ChEBI" id="CHEBI:456215"/>
        <dbReference type="EC" id="2.7.6.1"/>
    </reaction>
</comment>
<dbReference type="InterPro" id="IPR029099">
    <property type="entry name" value="Pribosyltran_N"/>
</dbReference>
<dbReference type="NCBIfam" id="TIGR01251">
    <property type="entry name" value="ribP_PPkin"/>
    <property type="match status" value="1"/>
</dbReference>
<evidence type="ECO:0000313" key="13">
    <source>
        <dbReference type="EMBL" id="AIV03700.1"/>
    </source>
</evidence>
<proteinExistence type="inferred from homology"/>
<dbReference type="Pfam" id="PF13793">
    <property type="entry name" value="Pribosyltran_N"/>
    <property type="match status" value="1"/>
</dbReference>
<evidence type="ECO:0000256" key="2">
    <source>
        <dbReference type="ARBA" id="ARBA00022679"/>
    </source>
</evidence>
<dbReference type="SMART" id="SM01400">
    <property type="entry name" value="Pribosyltran_N"/>
    <property type="match status" value="1"/>
</dbReference>
<dbReference type="GO" id="GO:0005737">
    <property type="term" value="C:cytoplasm"/>
    <property type="evidence" value="ECO:0007669"/>
    <property type="project" value="TreeGrafter"/>
</dbReference>
<dbReference type="InterPro" id="IPR029057">
    <property type="entry name" value="PRTase-like"/>
</dbReference>
<dbReference type="EC" id="2.7.6.1" evidence="1"/>
<evidence type="ECO:0000259" key="12">
    <source>
        <dbReference type="Pfam" id="PF13793"/>
    </source>
</evidence>
<dbReference type="STRING" id="1318617.MGM1_3280"/>
<name>A0A097SSY8_9BACT</name>
<dbReference type="Gene3D" id="3.40.50.2020">
    <property type="match status" value="2"/>
</dbReference>
<evidence type="ECO:0000256" key="1">
    <source>
        <dbReference type="ARBA" id="ARBA00013247"/>
    </source>
</evidence>
<gene>
    <name evidence="13" type="ORF">MGM1_3280</name>
</gene>
<dbReference type="GO" id="GO:0016301">
    <property type="term" value="F:kinase activity"/>
    <property type="evidence" value="ECO:0007669"/>
    <property type="project" value="UniProtKB-KW"/>
</dbReference>
<dbReference type="SUPFAM" id="SSF53271">
    <property type="entry name" value="PRTase-like"/>
    <property type="match status" value="1"/>
</dbReference>
<keyword evidence="14" id="KW-1185">Reference proteome</keyword>
<dbReference type="CDD" id="cd06223">
    <property type="entry name" value="PRTases_typeI"/>
    <property type="match status" value="1"/>
</dbReference>
<dbReference type="GO" id="GO:0005524">
    <property type="term" value="F:ATP binding"/>
    <property type="evidence" value="ECO:0007669"/>
    <property type="project" value="UniProtKB-KW"/>
</dbReference>
<dbReference type="GO" id="GO:0004749">
    <property type="term" value="F:ribose phosphate diphosphokinase activity"/>
    <property type="evidence" value="ECO:0007669"/>
    <property type="project" value="UniProtKB-EC"/>
</dbReference>
<dbReference type="InterPro" id="IPR005946">
    <property type="entry name" value="Rib-P_diPkinase"/>
</dbReference>
<dbReference type="GO" id="GO:0000287">
    <property type="term" value="F:magnesium ion binding"/>
    <property type="evidence" value="ECO:0007669"/>
    <property type="project" value="InterPro"/>
</dbReference>